<keyword evidence="3" id="KW-0547">Nucleotide-binding</keyword>
<dbReference type="Gene3D" id="3.40.50.300">
    <property type="entry name" value="P-loop containing nucleotide triphosphate hydrolases"/>
    <property type="match status" value="2"/>
</dbReference>
<dbReference type="InterPro" id="IPR014001">
    <property type="entry name" value="Helicase_ATP-bd"/>
</dbReference>
<dbReference type="SUPFAM" id="SSF52540">
    <property type="entry name" value="P-loop containing nucleoside triphosphate hydrolases"/>
    <property type="match status" value="1"/>
</dbReference>
<keyword evidence="3" id="KW-0067">ATP-binding</keyword>
<evidence type="ECO:0000313" key="4">
    <source>
        <dbReference type="Proteomes" id="UP001607221"/>
    </source>
</evidence>
<dbReference type="CDD" id="cd18799">
    <property type="entry name" value="SF2_C_EcoAI-like"/>
    <property type="match status" value="1"/>
</dbReference>
<dbReference type="SMART" id="SM00487">
    <property type="entry name" value="DEXDc"/>
    <property type="match status" value="1"/>
</dbReference>
<dbReference type="SUPFAM" id="SSF57829">
    <property type="entry name" value="Zn-binding ribosomal proteins"/>
    <property type="match status" value="1"/>
</dbReference>
<dbReference type="InterPro" id="IPR006935">
    <property type="entry name" value="Helicase/UvrB_N"/>
</dbReference>
<feature type="domain" description="Helicase C-terminal" evidence="2">
    <location>
        <begin position="240"/>
        <end position="379"/>
    </location>
</feature>
<accession>A0ABW7J553</accession>
<dbReference type="RefSeq" id="WP_394632047.1">
    <property type="nucleotide sequence ID" value="NZ_JBIHSE010000001.1"/>
</dbReference>
<dbReference type="PROSITE" id="PS51192">
    <property type="entry name" value="HELICASE_ATP_BIND_1"/>
    <property type="match status" value="1"/>
</dbReference>
<proteinExistence type="predicted"/>
<sequence>MYTLRPYQADSVKAVIHYFRKHTTPAVIVLPTGAGKSLVIAELARLAKGRVLVLAHVKELVEQNHAKYEGYDLKGSVFSAGLGRKETDQQVVFASVQSVVRNLDSFKNQFSLLVIDECHRVPDDKDSSYQKVITHLRELNLGIKVLGLTATPYRLGMGWIYQYHTRGQVRTEEPRFFRDCIFELPIRYLLDENFLTPARMMDAPVLSYDFSQLKPASTGRYKEAEMDMVIDKAKRATPQIVEQIIQYAKERQGVMVFAATVRHAQEIHGLLPEGETSIVVGDTPTPERDAIIQSFKNREIKYLVNVSVLTTGFDAPHVDLIAILRPTESVSLYQQIVGRGLRLSEGKTECLVLDYAGNSYDLYQPEVGDPKPDSTSEIITIPCPACGFNNNFWGKLDSNGFLLEHFGRRCQGYFEDDETGEREHCGYRFRAKYCGECGADNDIAARICHECDATLVDPDKKLKEALNLKDALIFECTEMDLSVFKSSDGKSQLKVTYSGETYQGEGNALVHEFWSLNTKKQKQTFKDQFVRPHLADKHRPFEEASPTKVVANQHRFRLPQFVIARKSGRFWKLRDKIFEDELKQ</sequence>
<evidence type="ECO:0000259" key="1">
    <source>
        <dbReference type="PROSITE" id="PS51192"/>
    </source>
</evidence>
<dbReference type="EMBL" id="JBIHSE010000001">
    <property type="protein sequence ID" value="MFH0271450.1"/>
    <property type="molecule type" value="Genomic_DNA"/>
</dbReference>
<dbReference type="GO" id="GO:0016787">
    <property type="term" value="F:hydrolase activity"/>
    <property type="evidence" value="ECO:0007669"/>
    <property type="project" value="UniProtKB-KW"/>
</dbReference>
<keyword evidence="3" id="KW-0347">Helicase</keyword>
<comment type="caution">
    <text evidence="3">The sequence shown here is derived from an EMBL/GenBank/DDBJ whole genome shotgun (WGS) entry which is preliminary data.</text>
</comment>
<dbReference type="InterPro" id="IPR011332">
    <property type="entry name" value="Ribosomal_zn-bd"/>
</dbReference>
<reference evidence="3 4" key="1">
    <citation type="submission" date="2024-10" db="EMBL/GenBank/DDBJ databases">
        <authorList>
            <person name="Yibar A."/>
            <person name="Saticioglu I.B."/>
            <person name="Duman M."/>
            <person name="Ajmi N."/>
            <person name="Gurler F."/>
            <person name="Ay H."/>
            <person name="Onuk E."/>
            <person name="Guler S."/>
            <person name="Romalde J.L."/>
        </authorList>
    </citation>
    <scope>NUCLEOTIDE SEQUENCE [LARGE SCALE GENOMIC DNA]</scope>
    <source>
        <strain evidence="3 4">1-TCBS-A</strain>
    </source>
</reference>
<gene>
    <name evidence="3" type="ORF">ACGRHZ_08900</name>
</gene>
<dbReference type="PROSITE" id="PS51194">
    <property type="entry name" value="HELICASE_CTER"/>
    <property type="match status" value="1"/>
</dbReference>
<evidence type="ECO:0000313" key="3">
    <source>
        <dbReference type="EMBL" id="MFH0271450.1"/>
    </source>
</evidence>
<keyword evidence="3" id="KW-0378">Hydrolase</keyword>
<protein>
    <submittedName>
        <fullName evidence="3">DEAD/DEAH box helicase</fullName>
        <ecNumber evidence="3">3.6.4.-</ecNumber>
    </submittedName>
</protein>
<feature type="domain" description="Helicase ATP-binding" evidence="1">
    <location>
        <begin position="17"/>
        <end position="152"/>
    </location>
</feature>
<name>A0ABW7J553_9VIBR</name>
<dbReference type="GO" id="GO:0004386">
    <property type="term" value="F:helicase activity"/>
    <property type="evidence" value="ECO:0007669"/>
    <property type="project" value="UniProtKB-KW"/>
</dbReference>
<dbReference type="InterPro" id="IPR027417">
    <property type="entry name" value="P-loop_NTPase"/>
</dbReference>
<dbReference type="SMART" id="SM00490">
    <property type="entry name" value="HELICc"/>
    <property type="match status" value="1"/>
</dbReference>
<dbReference type="PANTHER" id="PTHR47396">
    <property type="entry name" value="TYPE I RESTRICTION ENZYME ECOKI R PROTEIN"/>
    <property type="match status" value="1"/>
</dbReference>
<dbReference type="InterPro" id="IPR050742">
    <property type="entry name" value="Helicase_Restrict-Modif_Enz"/>
</dbReference>
<dbReference type="Pfam" id="PF04851">
    <property type="entry name" value="ResIII"/>
    <property type="match status" value="1"/>
</dbReference>
<keyword evidence="4" id="KW-1185">Reference proteome</keyword>
<dbReference type="InterPro" id="IPR001650">
    <property type="entry name" value="Helicase_C-like"/>
</dbReference>
<dbReference type="EC" id="3.6.4.-" evidence="3"/>
<dbReference type="PANTHER" id="PTHR47396:SF1">
    <property type="entry name" value="ATP-DEPENDENT HELICASE IRC3-RELATED"/>
    <property type="match status" value="1"/>
</dbReference>
<dbReference type="Proteomes" id="UP001607221">
    <property type="component" value="Unassembled WGS sequence"/>
</dbReference>
<organism evidence="3 4">
    <name type="scientific">Vibrio jasicida</name>
    <dbReference type="NCBI Taxonomy" id="766224"/>
    <lineage>
        <taxon>Bacteria</taxon>
        <taxon>Pseudomonadati</taxon>
        <taxon>Pseudomonadota</taxon>
        <taxon>Gammaproteobacteria</taxon>
        <taxon>Vibrionales</taxon>
        <taxon>Vibrionaceae</taxon>
        <taxon>Vibrio</taxon>
    </lineage>
</organism>
<evidence type="ECO:0000259" key="2">
    <source>
        <dbReference type="PROSITE" id="PS51194"/>
    </source>
</evidence>
<dbReference type="Pfam" id="PF00271">
    <property type="entry name" value="Helicase_C"/>
    <property type="match status" value="1"/>
</dbReference>